<sequence length="318" mass="33370">MNRRISALADTPRARSAVRNAAVAYLVLTGAAMGFVIYLLACAAAWVSGRPGGFSAPIRVVLVSLPAGACLIFLFALAVGACTTGIALASRALRAPTRGVPRWLGRASASLVVLYLAGVAWSFTQADPVLFSTFALMLMLTVVFRWVVTENVVVPPPEEPDSDAVACPEGLSRFITGYCQLMVIWGSMECVMAMTYLAKVASVPMAEPGFVSTMGSGVTTGLILLLEGAYFVVCAVFNVRGAKRQRDARVGLGLLFAGLVAALSLLVLALVVRAMGSPDGTEQLFCAVVSSGLMAGAYARCRARLKPSYRPTANGYTA</sequence>
<gene>
    <name evidence="2" type="ORF">ATOP_09000</name>
</gene>
<feature type="transmembrane region" description="Helical" evidence="1">
    <location>
        <begin position="58"/>
        <end position="82"/>
    </location>
</feature>
<feature type="transmembrane region" description="Helical" evidence="1">
    <location>
        <begin position="103"/>
        <end position="123"/>
    </location>
</feature>
<proteinExistence type="predicted"/>
<feature type="transmembrane region" description="Helical" evidence="1">
    <location>
        <begin position="251"/>
        <end position="272"/>
    </location>
</feature>
<dbReference type="RefSeq" id="WP_204407195.1">
    <property type="nucleotide sequence ID" value="NZ_BQKC01000001.1"/>
</dbReference>
<feature type="transmembrane region" description="Helical" evidence="1">
    <location>
        <begin position="178"/>
        <end position="198"/>
    </location>
</feature>
<comment type="caution">
    <text evidence="2">The sequence shown here is derived from an EMBL/GenBank/DDBJ whole genome shotgun (WGS) entry which is preliminary data.</text>
</comment>
<reference evidence="2" key="1">
    <citation type="journal article" date="2022" name="Int. J. Syst. Evol. Microbiol.">
        <title>Granulimonas faecalis gen. nov., sp. nov., and Leptogranulimonas caecicola gen. nov., sp. nov., novel lactate-producing Atopobiaceae bacteria isolated from mouse intestines, and an emended description of the family Atopobiaceae.</title>
        <authorList>
            <person name="Morinaga K."/>
            <person name="Kusada H."/>
            <person name="Sakamoto S."/>
            <person name="Murakami T."/>
            <person name="Toyoda A."/>
            <person name="Mori H."/>
            <person name="Meng X.Y."/>
            <person name="Takashino M."/>
            <person name="Murotomi K."/>
            <person name="Tamaki H."/>
        </authorList>
    </citation>
    <scope>NUCLEOTIDE SEQUENCE</scope>
    <source>
        <strain evidence="2">OPF53</strain>
    </source>
</reference>
<keyword evidence="1" id="KW-0472">Membrane</keyword>
<keyword evidence="3" id="KW-1185">Reference proteome</keyword>
<evidence type="ECO:0000256" key="1">
    <source>
        <dbReference type="SAM" id="Phobius"/>
    </source>
</evidence>
<dbReference type="Proteomes" id="UP001055025">
    <property type="component" value="Unassembled WGS sequence"/>
</dbReference>
<evidence type="ECO:0000313" key="2">
    <source>
        <dbReference type="EMBL" id="GJM55245.1"/>
    </source>
</evidence>
<organism evidence="2 3">
    <name type="scientific">Granulimonas faecalis</name>
    <dbReference type="NCBI Taxonomy" id="2894155"/>
    <lineage>
        <taxon>Bacteria</taxon>
        <taxon>Bacillati</taxon>
        <taxon>Actinomycetota</taxon>
        <taxon>Coriobacteriia</taxon>
        <taxon>Coriobacteriales</taxon>
        <taxon>Kribbibacteriaceae</taxon>
        <taxon>Granulimonas</taxon>
    </lineage>
</organism>
<keyword evidence="1" id="KW-0812">Transmembrane</keyword>
<accession>A0AAV5B487</accession>
<feature type="transmembrane region" description="Helical" evidence="1">
    <location>
        <begin position="21"/>
        <end position="46"/>
    </location>
</feature>
<feature type="transmembrane region" description="Helical" evidence="1">
    <location>
        <begin position="218"/>
        <end position="239"/>
    </location>
</feature>
<keyword evidence="1" id="KW-1133">Transmembrane helix</keyword>
<protein>
    <submittedName>
        <fullName evidence="2">Uncharacterized protein</fullName>
    </submittedName>
</protein>
<feature type="transmembrane region" description="Helical" evidence="1">
    <location>
        <begin position="129"/>
        <end position="148"/>
    </location>
</feature>
<name>A0AAV5B487_9ACTN</name>
<dbReference type="AlphaFoldDB" id="A0AAV5B487"/>
<evidence type="ECO:0000313" key="3">
    <source>
        <dbReference type="Proteomes" id="UP001055025"/>
    </source>
</evidence>
<dbReference type="EMBL" id="BQKC01000001">
    <property type="protein sequence ID" value="GJM55245.1"/>
    <property type="molecule type" value="Genomic_DNA"/>
</dbReference>